<feature type="domain" description="Histidine kinase" evidence="13">
    <location>
        <begin position="115"/>
        <end position="334"/>
    </location>
</feature>
<evidence type="ECO:0000256" key="8">
    <source>
        <dbReference type="ARBA" id="ARBA00022989"/>
    </source>
</evidence>
<dbReference type="PANTHER" id="PTHR45528:SF8">
    <property type="entry name" value="HISTIDINE KINASE"/>
    <property type="match status" value="1"/>
</dbReference>
<sequence>MLLLIGLQGVLIVALLISNVTTYHFGVLTWALSIAILIPTVLLLIHILRTRNKLREIADGLKRACKGNLKTRLFSSGDRLLDEIIFSLNELIEQLEKVQIETIQAREARTRLLSSISHDIRTPLTSILGYIDALRDGIAATEEEKQEYLAILSHKASNLKQLIDEIFTMARLDADEFILKVETLDLAEVIREVIIEFLPVLKKHTMEVKVNLPEEKRCTVQADRLSIMRIIRNIMKNALLYGQEGKIIGVELIEHPHTYHVLIWDRGPGLTKGEIANVFERMYRSNKARTPFAEGSGLGLAIARALVEKHQGTIWVESVPWEKTTFGFSLPKPNISK</sequence>
<dbReference type="EC" id="2.7.13.3" evidence="3"/>
<dbReference type="Pfam" id="PF00512">
    <property type="entry name" value="HisKA"/>
    <property type="match status" value="1"/>
</dbReference>
<reference evidence="14" key="1">
    <citation type="submission" date="2018-12" db="EMBL/GenBank/DDBJ databases">
        <title>Novel natural products biosynthetic potential of the class Ktedonobacteria.</title>
        <authorList>
            <person name="Zheng Y."/>
            <person name="Saitou A."/>
            <person name="Wang C.M."/>
            <person name="Toyoda A."/>
            <person name="Minakuchi Y."/>
            <person name="Sekiguchi Y."/>
            <person name="Ueda K."/>
            <person name="Takano H."/>
            <person name="Sakai Y."/>
            <person name="Yokota A."/>
            <person name="Yabe S."/>
        </authorList>
    </citation>
    <scope>NUCLEOTIDE SEQUENCE</scope>
    <source>
        <strain evidence="14">COM3</strain>
    </source>
</reference>
<keyword evidence="4" id="KW-0597">Phosphoprotein</keyword>
<evidence type="ECO:0000256" key="6">
    <source>
        <dbReference type="ARBA" id="ARBA00022692"/>
    </source>
</evidence>
<dbReference type="SUPFAM" id="SSF55874">
    <property type="entry name" value="ATPase domain of HSP90 chaperone/DNA topoisomerase II/histidine kinase"/>
    <property type="match status" value="1"/>
</dbReference>
<comment type="catalytic activity">
    <reaction evidence="1">
        <text>ATP + protein L-histidine = ADP + protein N-phospho-L-histidine.</text>
        <dbReference type="EC" id="2.7.13.3"/>
    </reaction>
</comment>
<dbReference type="EMBL" id="AP019376">
    <property type="protein sequence ID" value="BBH87423.1"/>
    <property type="molecule type" value="Genomic_DNA"/>
</dbReference>
<evidence type="ECO:0000256" key="5">
    <source>
        <dbReference type="ARBA" id="ARBA00022679"/>
    </source>
</evidence>
<evidence type="ECO:0000256" key="4">
    <source>
        <dbReference type="ARBA" id="ARBA00022553"/>
    </source>
</evidence>
<evidence type="ECO:0000256" key="3">
    <source>
        <dbReference type="ARBA" id="ARBA00012438"/>
    </source>
</evidence>
<evidence type="ECO:0000259" key="13">
    <source>
        <dbReference type="PROSITE" id="PS50109"/>
    </source>
</evidence>
<keyword evidence="10 12" id="KW-0472">Membrane</keyword>
<dbReference type="SMART" id="SM00387">
    <property type="entry name" value="HATPase_c"/>
    <property type="match status" value="1"/>
</dbReference>
<accession>A0A455SG29</accession>
<dbReference type="InterPro" id="IPR036097">
    <property type="entry name" value="HisK_dim/P_sf"/>
</dbReference>
<keyword evidence="7 14" id="KW-0418">Kinase</keyword>
<name>A0A455SG29_9CHLR</name>
<evidence type="ECO:0000313" key="14">
    <source>
        <dbReference type="EMBL" id="BBH87423.1"/>
    </source>
</evidence>
<evidence type="ECO:0000256" key="7">
    <source>
        <dbReference type="ARBA" id="ARBA00022777"/>
    </source>
</evidence>
<dbReference type="PANTHER" id="PTHR45528">
    <property type="entry name" value="SENSOR HISTIDINE KINASE CPXA"/>
    <property type="match status" value="1"/>
</dbReference>
<dbReference type="InterPro" id="IPR003594">
    <property type="entry name" value="HATPase_dom"/>
</dbReference>
<dbReference type="CDD" id="cd00082">
    <property type="entry name" value="HisKA"/>
    <property type="match status" value="1"/>
</dbReference>
<comment type="subcellular location">
    <subcellularLocation>
        <location evidence="2">Membrane</location>
        <topology evidence="2">Multi-pass membrane protein</topology>
    </subcellularLocation>
</comment>
<dbReference type="Gene3D" id="3.30.565.10">
    <property type="entry name" value="Histidine kinase-like ATPase, C-terminal domain"/>
    <property type="match status" value="1"/>
</dbReference>
<dbReference type="FunFam" id="3.30.565.10:FF:000006">
    <property type="entry name" value="Sensor histidine kinase WalK"/>
    <property type="match status" value="1"/>
</dbReference>
<proteinExistence type="predicted"/>
<dbReference type="InterPro" id="IPR036890">
    <property type="entry name" value="HATPase_C_sf"/>
</dbReference>
<dbReference type="InterPro" id="IPR005467">
    <property type="entry name" value="His_kinase_dom"/>
</dbReference>
<dbReference type="SUPFAM" id="SSF47384">
    <property type="entry name" value="Homodimeric domain of signal transducing histidine kinase"/>
    <property type="match status" value="1"/>
</dbReference>
<keyword evidence="9" id="KW-0902">Two-component regulatory system</keyword>
<feature type="coiled-coil region" evidence="11">
    <location>
        <begin position="81"/>
        <end position="108"/>
    </location>
</feature>
<dbReference type="SMART" id="SM00388">
    <property type="entry name" value="HisKA"/>
    <property type="match status" value="1"/>
</dbReference>
<dbReference type="CDD" id="cd00075">
    <property type="entry name" value="HATPase"/>
    <property type="match status" value="1"/>
</dbReference>
<keyword evidence="5" id="KW-0808">Transferase</keyword>
<dbReference type="Pfam" id="PF02518">
    <property type="entry name" value="HATPase_c"/>
    <property type="match status" value="1"/>
</dbReference>
<dbReference type="InterPro" id="IPR050398">
    <property type="entry name" value="HssS/ArlS-like"/>
</dbReference>
<dbReference type="PROSITE" id="PS50109">
    <property type="entry name" value="HIS_KIN"/>
    <property type="match status" value="1"/>
</dbReference>
<dbReference type="PRINTS" id="PR00344">
    <property type="entry name" value="BCTRLSENSOR"/>
</dbReference>
<dbReference type="GO" id="GO:0005886">
    <property type="term" value="C:plasma membrane"/>
    <property type="evidence" value="ECO:0007669"/>
    <property type="project" value="TreeGrafter"/>
</dbReference>
<dbReference type="InterPro" id="IPR003661">
    <property type="entry name" value="HisK_dim/P_dom"/>
</dbReference>
<keyword evidence="6 12" id="KW-0812">Transmembrane</keyword>
<evidence type="ECO:0000256" key="11">
    <source>
        <dbReference type="SAM" id="Coils"/>
    </source>
</evidence>
<evidence type="ECO:0000256" key="1">
    <source>
        <dbReference type="ARBA" id="ARBA00000085"/>
    </source>
</evidence>
<evidence type="ECO:0000256" key="2">
    <source>
        <dbReference type="ARBA" id="ARBA00004141"/>
    </source>
</evidence>
<gene>
    <name evidence="14" type="ORF">KTC_21740</name>
</gene>
<evidence type="ECO:0000256" key="9">
    <source>
        <dbReference type="ARBA" id="ARBA00023012"/>
    </source>
</evidence>
<organism evidence="14">
    <name type="scientific">Thermosporothrix sp. COM3</name>
    <dbReference type="NCBI Taxonomy" id="2490863"/>
    <lineage>
        <taxon>Bacteria</taxon>
        <taxon>Bacillati</taxon>
        <taxon>Chloroflexota</taxon>
        <taxon>Ktedonobacteria</taxon>
        <taxon>Ktedonobacterales</taxon>
        <taxon>Thermosporotrichaceae</taxon>
        <taxon>Thermosporothrix</taxon>
    </lineage>
</organism>
<dbReference type="Gene3D" id="1.10.287.130">
    <property type="match status" value="1"/>
</dbReference>
<dbReference type="FunFam" id="1.10.287.130:FF:000001">
    <property type="entry name" value="Two-component sensor histidine kinase"/>
    <property type="match status" value="1"/>
</dbReference>
<evidence type="ECO:0000256" key="10">
    <source>
        <dbReference type="ARBA" id="ARBA00023136"/>
    </source>
</evidence>
<protein>
    <recommendedName>
        <fullName evidence="3">histidine kinase</fullName>
        <ecNumber evidence="3">2.7.13.3</ecNumber>
    </recommendedName>
</protein>
<evidence type="ECO:0000256" key="12">
    <source>
        <dbReference type="SAM" id="Phobius"/>
    </source>
</evidence>
<keyword evidence="11" id="KW-0175">Coiled coil</keyword>
<keyword evidence="8 12" id="KW-1133">Transmembrane helix</keyword>
<dbReference type="AlphaFoldDB" id="A0A455SG29"/>
<dbReference type="GO" id="GO:0000155">
    <property type="term" value="F:phosphorelay sensor kinase activity"/>
    <property type="evidence" value="ECO:0007669"/>
    <property type="project" value="InterPro"/>
</dbReference>
<dbReference type="InterPro" id="IPR004358">
    <property type="entry name" value="Sig_transdc_His_kin-like_C"/>
</dbReference>
<feature type="transmembrane region" description="Helical" evidence="12">
    <location>
        <begin position="28"/>
        <end position="48"/>
    </location>
</feature>